<proteinExistence type="predicted"/>
<gene>
    <name evidence="1" type="ORF">A994_02848</name>
</gene>
<dbReference type="EMBL" id="AMPO01000002">
    <property type="protein sequence ID" value="EKF86386.1"/>
    <property type="molecule type" value="Genomic_DNA"/>
</dbReference>
<reference evidence="1 2" key="1">
    <citation type="journal article" date="2012" name="J. Bacteriol.">
        <title>Draft genome sequence of Methanobacterium formicicum DSM 3637, an archaebacterium isolated from the methane producer amoeba Pelomyxa palustris.</title>
        <authorList>
            <person name="Gutierrez G."/>
        </authorList>
    </citation>
    <scope>NUCLEOTIDE SEQUENCE [LARGE SCALE GENOMIC DNA]</scope>
    <source>
        <strain evidence="2">DSM 3637 / PP1</strain>
    </source>
</reference>
<sequence length="66" mass="7965">MINFLLVNYQVTAYQGIDLRIEPSYLVRLILFGDKENPFWWVYDFIKNRFIINPKKVKDETVTIKP</sequence>
<dbReference type="Proteomes" id="UP000007360">
    <property type="component" value="Unassembled WGS sequence"/>
</dbReference>
<evidence type="ECO:0000313" key="1">
    <source>
        <dbReference type="EMBL" id="EKF86386.1"/>
    </source>
</evidence>
<name>K2QE75_METFP</name>
<comment type="caution">
    <text evidence="1">The sequence shown here is derived from an EMBL/GenBank/DDBJ whole genome shotgun (WGS) entry which is preliminary data.</text>
</comment>
<organism evidence="1 2">
    <name type="scientific">Methanobacterium formicicum (strain DSM 3637 / PP1)</name>
    <dbReference type="NCBI Taxonomy" id="1204725"/>
    <lineage>
        <taxon>Archaea</taxon>
        <taxon>Methanobacteriati</taxon>
        <taxon>Methanobacteriota</taxon>
        <taxon>Methanomada group</taxon>
        <taxon>Methanobacteria</taxon>
        <taxon>Methanobacteriales</taxon>
        <taxon>Methanobacteriaceae</taxon>
        <taxon>Methanobacterium</taxon>
    </lineage>
</organism>
<evidence type="ECO:0000313" key="2">
    <source>
        <dbReference type="Proteomes" id="UP000007360"/>
    </source>
</evidence>
<accession>K2QE75</accession>
<protein>
    <submittedName>
        <fullName evidence="1">Uncharacterized protein</fullName>
    </submittedName>
</protein>
<keyword evidence="2" id="KW-1185">Reference proteome</keyword>
<dbReference type="AlphaFoldDB" id="K2QE75"/>
<dbReference type="PATRIC" id="fig|1204725.3.peg.572"/>